<dbReference type="PANTHER" id="PTHR30383:SF24">
    <property type="entry name" value="THIOESTERASE 1_PROTEASE 1_LYSOPHOSPHOLIPASE L1"/>
    <property type="match status" value="1"/>
</dbReference>
<proteinExistence type="predicted"/>
<dbReference type="AlphaFoldDB" id="A0A9X2JQI0"/>
<dbReference type="Pfam" id="PF13472">
    <property type="entry name" value="Lipase_GDSL_2"/>
    <property type="match status" value="1"/>
</dbReference>
<evidence type="ECO:0000313" key="4">
    <source>
        <dbReference type="Proteomes" id="UP001139477"/>
    </source>
</evidence>
<dbReference type="CDD" id="cd01822">
    <property type="entry name" value="Lysophospholipase_L1_like"/>
    <property type="match status" value="1"/>
</dbReference>
<protein>
    <submittedName>
        <fullName evidence="3">Arylesterase</fullName>
    </submittedName>
</protein>
<dbReference type="GO" id="GO:0004622">
    <property type="term" value="F:phosphatidylcholine lysophospholipase activity"/>
    <property type="evidence" value="ECO:0007669"/>
    <property type="project" value="TreeGrafter"/>
</dbReference>
<accession>A0A9X2JQI0</accession>
<dbReference type="SUPFAM" id="SSF52266">
    <property type="entry name" value="SGNH hydrolase"/>
    <property type="match status" value="1"/>
</dbReference>
<reference evidence="3" key="1">
    <citation type="submission" date="2022-06" db="EMBL/GenBank/DDBJ databases">
        <title>Limimaricola sediminis sp. nov., isolated from an intertidal sediment.</title>
        <authorList>
            <person name="Shao X."/>
        </authorList>
    </citation>
    <scope>NUCLEOTIDE SEQUENCE</scope>
    <source>
        <strain evidence="3">ASW11-118</strain>
    </source>
</reference>
<dbReference type="Gene3D" id="3.40.50.1110">
    <property type="entry name" value="SGNH hydrolase"/>
    <property type="match status" value="1"/>
</dbReference>
<dbReference type="Proteomes" id="UP001139477">
    <property type="component" value="Unassembled WGS sequence"/>
</dbReference>
<feature type="chain" id="PRO_5041000062" evidence="1">
    <location>
        <begin position="23"/>
        <end position="223"/>
    </location>
</feature>
<evidence type="ECO:0000313" key="3">
    <source>
        <dbReference type="EMBL" id="MCP1169335.1"/>
    </source>
</evidence>
<keyword evidence="1" id="KW-0732">Signal</keyword>
<dbReference type="RefSeq" id="WP_253332856.1">
    <property type="nucleotide sequence ID" value="NZ_JAMYXC010000194.1"/>
</dbReference>
<comment type="caution">
    <text evidence="3">The sequence shown here is derived from an EMBL/GenBank/DDBJ whole genome shotgun (WGS) entry which is preliminary data.</text>
</comment>
<gene>
    <name evidence="3" type="ORF">NHG85_12520</name>
</gene>
<organism evidence="3 4">
    <name type="scientific">Limimaricola litoreus</name>
    <dbReference type="NCBI Taxonomy" id="2955316"/>
    <lineage>
        <taxon>Bacteria</taxon>
        <taxon>Pseudomonadati</taxon>
        <taxon>Pseudomonadota</taxon>
        <taxon>Alphaproteobacteria</taxon>
        <taxon>Rhodobacterales</taxon>
        <taxon>Paracoccaceae</taxon>
        <taxon>Limimaricola</taxon>
    </lineage>
</organism>
<sequence>MRKLLAPLLIVAAPLAAQPALADEVVIAALGDSLTAGYGLPQGEGLVPQLQGWLDAQGAEVRLINAGVSGDTSAGGLSRTDWTLTPEVDAMIVALGGNDFLRGLDPETMRDNIDGILGKAEAAGVETLLVGLKAGPNYGPDYAEAFDAAYADLAETHDVPLYPDIFAALQDGQGVEAARRAYLQADGLHPNAAGVALIVAELGPYVLDLTERAAGDGSRAEAR</sequence>
<keyword evidence="4" id="KW-1185">Reference proteome</keyword>
<evidence type="ECO:0000259" key="2">
    <source>
        <dbReference type="Pfam" id="PF13472"/>
    </source>
</evidence>
<dbReference type="PANTHER" id="PTHR30383">
    <property type="entry name" value="THIOESTERASE 1/PROTEASE 1/LYSOPHOSPHOLIPASE L1"/>
    <property type="match status" value="1"/>
</dbReference>
<name>A0A9X2JQI0_9RHOB</name>
<dbReference type="EMBL" id="JAMYXC010000194">
    <property type="protein sequence ID" value="MCP1169335.1"/>
    <property type="molecule type" value="Genomic_DNA"/>
</dbReference>
<dbReference type="InterPro" id="IPR051532">
    <property type="entry name" value="Ester_Hydrolysis_Enzymes"/>
</dbReference>
<dbReference type="InterPro" id="IPR013830">
    <property type="entry name" value="SGNH_hydro"/>
</dbReference>
<evidence type="ECO:0000256" key="1">
    <source>
        <dbReference type="SAM" id="SignalP"/>
    </source>
</evidence>
<feature type="signal peptide" evidence="1">
    <location>
        <begin position="1"/>
        <end position="22"/>
    </location>
</feature>
<feature type="domain" description="SGNH hydrolase-type esterase" evidence="2">
    <location>
        <begin position="29"/>
        <end position="196"/>
    </location>
</feature>
<dbReference type="InterPro" id="IPR036514">
    <property type="entry name" value="SGNH_hydro_sf"/>
</dbReference>